<evidence type="ECO:0000313" key="2">
    <source>
        <dbReference type="Proteomes" id="UP000319756"/>
    </source>
</evidence>
<protein>
    <submittedName>
        <fullName evidence="1">Uncharacterized protein</fullName>
    </submittedName>
</protein>
<proteinExistence type="predicted"/>
<evidence type="ECO:0000313" key="1">
    <source>
        <dbReference type="EMBL" id="QDI90574.1"/>
    </source>
</evidence>
<dbReference type="Proteomes" id="UP000319756">
    <property type="component" value="Chromosome"/>
</dbReference>
<name>A0A514LFF0_9BACI</name>
<dbReference type="AlphaFoldDB" id="A0A514LFF0"/>
<dbReference type="KEGG" id="sale:EPH95_04755"/>
<accession>A0A514LFF0</accession>
<sequence length="114" mass="13768">MTQFRKMQSENQHVTNLASLFIQTKLAHWNVSRLWQHNLHHEWDDTLKIDNLHNTEKNDSLFIKLTTIHVSTIMVGWSNGICMLMANHHHDTNIEYFKTIYKNSWRIGQWYRMC</sequence>
<reference evidence="2" key="1">
    <citation type="submission" date="2019-01" db="EMBL/GenBank/DDBJ databases">
        <title>Genomic analysis of Salicibibacter sp. NKC3-5.</title>
        <authorList>
            <person name="Oh Y.J."/>
        </authorList>
    </citation>
    <scope>NUCLEOTIDE SEQUENCE [LARGE SCALE GENOMIC DNA]</scope>
    <source>
        <strain evidence="2">NKC3-5</strain>
    </source>
</reference>
<organism evidence="1 2">
    <name type="scientific">Salicibibacter halophilus</name>
    <dbReference type="NCBI Taxonomy" id="2502791"/>
    <lineage>
        <taxon>Bacteria</taxon>
        <taxon>Bacillati</taxon>
        <taxon>Bacillota</taxon>
        <taxon>Bacilli</taxon>
        <taxon>Bacillales</taxon>
        <taxon>Bacillaceae</taxon>
        <taxon>Salicibibacter</taxon>
    </lineage>
</organism>
<dbReference type="OrthoDB" id="9797023at2"/>
<keyword evidence="2" id="KW-1185">Reference proteome</keyword>
<gene>
    <name evidence="1" type="ORF">EPH95_04755</name>
</gene>
<dbReference type="RefSeq" id="WP_142087789.1">
    <property type="nucleotide sequence ID" value="NZ_CP035485.1"/>
</dbReference>
<dbReference type="EMBL" id="CP035485">
    <property type="protein sequence ID" value="QDI90574.1"/>
    <property type="molecule type" value="Genomic_DNA"/>
</dbReference>